<evidence type="ECO:0000313" key="1">
    <source>
        <dbReference type="EMBL" id="BBF92483.1"/>
    </source>
</evidence>
<keyword evidence="2" id="KW-1185">Reference proteome</keyword>
<reference evidence="1 2" key="1">
    <citation type="submission" date="2018-08" db="EMBL/GenBank/DDBJ databases">
        <title>Complete genome sequencing of Blastochloris tepida GI.</title>
        <authorList>
            <person name="Tsukatani Y."/>
            <person name="Mori H."/>
        </authorList>
    </citation>
    <scope>NUCLEOTIDE SEQUENCE [LARGE SCALE GENOMIC DNA]</scope>
    <source>
        <strain evidence="1 2">GI</strain>
    </source>
</reference>
<dbReference type="RefSeq" id="WP_165439193.1">
    <property type="nucleotide sequence ID" value="NZ_AP018907.1"/>
</dbReference>
<dbReference type="EMBL" id="AP018907">
    <property type="protein sequence ID" value="BBF92483.1"/>
    <property type="molecule type" value="Genomic_DNA"/>
</dbReference>
<sequence>MTTLEDIERAIERLRPEQPTRLRAWFEAFEAARFEARTAQDAATGRLDALADKALPEF</sequence>
<accession>A0A348FYV0</accession>
<name>A0A348FYV0_9HYPH</name>
<protein>
    <submittedName>
        <fullName evidence="1">Uncharacterized protein</fullName>
    </submittedName>
</protein>
<dbReference type="AlphaFoldDB" id="A0A348FYV0"/>
<evidence type="ECO:0000313" key="2">
    <source>
        <dbReference type="Proteomes" id="UP000266934"/>
    </source>
</evidence>
<dbReference type="Proteomes" id="UP000266934">
    <property type="component" value="Chromosome"/>
</dbReference>
<dbReference type="KEGG" id="blag:BLTE_11680"/>
<gene>
    <name evidence="1" type="ORF">BLTE_11680</name>
</gene>
<organism evidence="1 2">
    <name type="scientific">Blastochloris tepida</name>
    <dbReference type="NCBI Taxonomy" id="2233851"/>
    <lineage>
        <taxon>Bacteria</taxon>
        <taxon>Pseudomonadati</taxon>
        <taxon>Pseudomonadota</taxon>
        <taxon>Alphaproteobacteria</taxon>
        <taxon>Hyphomicrobiales</taxon>
        <taxon>Blastochloridaceae</taxon>
        <taxon>Blastochloris</taxon>
    </lineage>
</organism>
<proteinExistence type="predicted"/>